<dbReference type="HOGENOM" id="CLU_023769_1_0_1"/>
<dbReference type="Proteomes" id="UP000005238">
    <property type="component" value="Unassembled WGS sequence"/>
</dbReference>
<proteinExistence type="predicted"/>
<evidence type="ECO:0008006" key="3">
    <source>
        <dbReference type="Google" id="ProtNLM"/>
    </source>
</evidence>
<dbReference type="EMBL" id="DS566075">
    <property type="status" value="NOT_ANNOTATED_CDS"/>
    <property type="molecule type" value="Genomic_DNA"/>
</dbReference>
<evidence type="ECO:0000313" key="1">
    <source>
        <dbReference type="EnsemblProtists" id="Phyra96453"/>
    </source>
</evidence>
<accession>H3HDT4</accession>
<dbReference type="Gene3D" id="3.40.50.2000">
    <property type="entry name" value="Glycogen Phosphorylase B"/>
    <property type="match status" value="1"/>
</dbReference>
<dbReference type="eggNOG" id="ENOG502QQNI">
    <property type="taxonomic scope" value="Eukaryota"/>
</dbReference>
<reference evidence="1" key="2">
    <citation type="submission" date="2015-06" db="UniProtKB">
        <authorList>
            <consortium name="EnsemblProtists"/>
        </authorList>
    </citation>
    <scope>IDENTIFICATION</scope>
    <source>
        <strain evidence="1">Pr102</strain>
    </source>
</reference>
<name>H3HDT4_PHYRM</name>
<keyword evidence="2" id="KW-1185">Reference proteome</keyword>
<dbReference type="VEuPathDB" id="FungiDB:KRP22_13901"/>
<dbReference type="InParanoid" id="H3HDT4"/>
<reference evidence="2" key="1">
    <citation type="journal article" date="2006" name="Science">
        <title>Phytophthora genome sequences uncover evolutionary origins and mechanisms of pathogenesis.</title>
        <authorList>
            <person name="Tyler B.M."/>
            <person name="Tripathy S."/>
            <person name="Zhang X."/>
            <person name="Dehal P."/>
            <person name="Jiang R.H."/>
            <person name="Aerts A."/>
            <person name="Arredondo F.D."/>
            <person name="Baxter L."/>
            <person name="Bensasson D."/>
            <person name="Beynon J.L."/>
            <person name="Chapman J."/>
            <person name="Damasceno C.M."/>
            <person name="Dorrance A.E."/>
            <person name="Dou D."/>
            <person name="Dickerman A.W."/>
            <person name="Dubchak I.L."/>
            <person name="Garbelotto M."/>
            <person name="Gijzen M."/>
            <person name="Gordon S.G."/>
            <person name="Govers F."/>
            <person name="Grunwald N.J."/>
            <person name="Huang W."/>
            <person name="Ivors K.L."/>
            <person name="Jones R.W."/>
            <person name="Kamoun S."/>
            <person name="Krampis K."/>
            <person name="Lamour K.H."/>
            <person name="Lee M.K."/>
            <person name="McDonald W.H."/>
            <person name="Medina M."/>
            <person name="Meijer H.J."/>
            <person name="Nordberg E.K."/>
            <person name="Maclean D.J."/>
            <person name="Ospina-Giraldo M.D."/>
            <person name="Morris P.F."/>
            <person name="Phuntumart V."/>
            <person name="Putnam N.H."/>
            <person name="Rash S."/>
            <person name="Rose J.K."/>
            <person name="Sakihama Y."/>
            <person name="Salamov A.A."/>
            <person name="Savidor A."/>
            <person name="Scheuring C.F."/>
            <person name="Smith B.M."/>
            <person name="Sobral B.W."/>
            <person name="Terry A."/>
            <person name="Torto-Alalibo T.A."/>
            <person name="Win J."/>
            <person name="Xu Z."/>
            <person name="Zhang H."/>
            <person name="Grigoriev I.V."/>
            <person name="Rokhsar D.S."/>
            <person name="Boore J.L."/>
        </authorList>
    </citation>
    <scope>NUCLEOTIDE SEQUENCE [LARGE SCALE GENOMIC DNA]</scope>
    <source>
        <strain evidence="2">Pr102</strain>
    </source>
</reference>
<sequence length="509" mass="58120">MRTSFVVPPELSLLTPGFTTISAVQRILNDAEESSPVLDSTDESLLFNATFYPEDLFKIDWSKHIKASDILHESALHRGCVNHKNSIIPWTFGRVGQNQSEELDELVHRNDSDLLERLRRCPDVDILLPDHLRSFGYCEDAAAYTKFLESRMLPQWVLELQFEDAARNRSITYHDLCPHTPMIFFNHYWEGALDAPNWPAAKPFYLMPNIEMYELESMHYWRADVILCKTALCARYLRKWLSQEGNPRGTRVVYTRHTTTNLALATKSELSARKANELSSKNFSDISFLHTAGKSIQKGTRQILDCWLGQPEFPRLDFYMDQELYDGEFGDYEERISESSNIYLHTGQLSSGEFGRVITQGRYFLCTSMMEGYGHYINQARSANAFIITTDAAPMNELITPSSGALVKARTIAYGEQFMGGVSDKEHALRNISGLVAKFEREDVCDTVVNLLKNSTSEERELRANRALQQYYFDTVFFAHKMNELRTFARAMSHPSLRGKILNGGSSIA</sequence>
<dbReference type="SUPFAM" id="SSF53756">
    <property type="entry name" value="UDP-Glycosyltransferase/glycogen phosphorylase"/>
    <property type="match status" value="1"/>
</dbReference>
<organism evidence="1 2">
    <name type="scientific">Phytophthora ramorum</name>
    <name type="common">Sudden oak death agent</name>
    <dbReference type="NCBI Taxonomy" id="164328"/>
    <lineage>
        <taxon>Eukaryota</taxon>
        <taxon>Sar</taxon>
        <taxon>Stramenopiles</taxon>
        <taxon>Oomycota</taxon>
        <taxon>Peronosporomycetes</taxon>
        <taxon>Peronosporales</taxon>
        <taxon>Peronosporaceae</taxon>
        <taxon>Phytophthora</taxon>
    </lineage>
</organism>
<dbReference type="AlphaFoldDB" id="H3HDT4"/>
<evidence type="ECO:0000313" key="2">
    <source>
        <dbReference type="Proteomes" id="UP000005238"/>
    </source>
</evidence>
<dbReference type="VEuPathDB" id="FungiDB:KRP23_9447"/>
<protein>
    <recommendedName>
        <fullName evidence="3">Glycosyl transferase family 1 domain-containing protein</fullName>
    </recommendedName>
</protein>
<dbReference type="EnsemblProtists" id="Phyra96453">
    <property type="protein sequence ID" value="Phyra96453"/>
    <property type="gene ID" value="Phyra96453"/>
</dbReference>
<dbReference type="OMA" id="ENEYHHA"/>